<gene>
    <name evidence="1" type="ORF">E5331_12765</name>
</gene>
<sequence length="407" mass="45614">MDHAYNIFTLANGLRVVSRRTNGLVSYIGAVINAGSRDEAGDCHGLAHFVEHTIFKGTLSRRSWQISARMEVVGGELNAYTSKEETVVYTNAPSGYEERAMELLADILTASCFPKAELDREREVVVEEINSYLDSPSESVYDEFEELAYAGSCLSHNILGSPESVKKLTGEDCRGFLDRYYTPGNMVVYCSSPLPPERVERLVSRYFSCMSFPDRGHNRIVPPPMEPFDLRRDRGNHQANTIVGARVFCRQDPRRYALFLLNNYLGGPCMNSRLNRELRERRGYVYTVDSSVGLLSDSGLLIIYFGSDPSTVGKCRRIIAGELDRLAQSSLSAATFERIKRQYCGQLLVSSDNIESRSISMGKSLLYYDRINDISTTADRIMAVTAEEMRQVAELLSPDKCACLTLI</sequence>
<keyword evidence="2" id="KW-1185">Reference proteome</keyword>
<name>A0AC61RHZ9_9BACT</name>
<dbReference type="Proteomes" id="UP000306319">
    <property type="component" value="Unassembled WGS sequence"/>
</dbReference>
<evidence type="ECO:0000313" key="2">
    <source>
        <dbReference type="Proteomes" id="UP000306319"/>
    </source>
</evidence>
<proteinExistence type="predicted"/>
<accession>A0AC61RHZ9</accession>
<dbReference type="EMBL" id="SRYB01000019">
    <property type="protein sequence ID" value="TGY77869.1"/>
    <property type="molecule type" value="Genomic_DNA"/>
</dbReference>
<comment type="caution">
    <text evidence="1">The sequence shown here is derived from an EMBL/GenBank/DDBJ whole genome shotgun (WGS) entry which is preliminary data.</text>
</comment>
<protein>
    <submittedName>
        <fullName evidence="1">Insulinase family protein</fullName>
    </submittedName>
</protein>
<organism evidence="1 2">
    <name type="scientific">Lepagella muris</name>
    <dbReference type="NCBI Taxonomy" id="3032870"/>
    <lineage>
        <taxon>Bacteria</taxon>
        <taxon>Pseudomonadati</taxon>
        <taxon>Bacteroidota</taxon>
        <taxon>Bacteroidia</taxon>
        <taxon>Bacteroidales</taxon>
        <taxon>Muribaculaceae</taxon>
        <taxon>Lepagella</taxon>
    </lineage>
</organism>
<evidence type="ECO:0000313" key="1">
    <source>
        <dbReference type="EMBL" id="TGY77869.1"/>
    </source>
</evidence>
<reference evidence="1" key="1">
    <citation type="submission" date="2019-04" db="EMBL/GenBank/DDBJ databases">
        <title>Microbes associate with the intestines of laboratory mice.</title>
        <authorList>
            <person name="Navarre W."/>
            <person name="Wong E."/>
            <person name="Huang K."/>
            <person name="Tropini C."/>
            <person name="Ng K."/>
            <person name="Yu B."/>
        </authorList>
    </citation>
    <scope>NUCLEOTIDE SEQUENCE</scope>
    <source>
        <strain evidence="1">NM04_E33</strain>
    </source>
</reference>